<keyword evidence="2" id="KW-1185">Reference proteome</keyword>
<reference evidence="1" key="2">
    <citation type="submission" date="2023-07" db="EMBL/GenBank/DDBJ databases">
        <authorList>
            <person name="Sun H."/>
        </authorList>
    </citation>
    <scope>NUCLEOTIDE SEQUENCE</scope>
    <source>
        <strain evidence="1">05753</strain>
    </source>
</reference>
<reference evidence="1" key="1">
    <citation type="journal article" date="2015" name="Int. J. Syst. Evol. Microbiol.">
        <title>Rhizobium oryzicola sp. nov., potential plant-growth-promoting endophytic bacteria isolated from rice roots.</title>
        <authorList>
            <person name="Zhang X.X."/>
            <person name="Gao J.S."/>
            <person name="Cao Y.H."/>
            <person name="Sheirdil R.A."/>
            <person name="Wang X.C."/>
            <person name="Zhang L."/>
        </authorList>
    </citation>
    <scope>NUCLEOTIDE SEQUENCE</scope>
    <source>
        <strain evidence="1">05753</strain>
    </source>
</reference>
<dbReference type="Pfam" id="PF09474">
    <property type="entry name" value="Type_III_YscX"/>
    <property type="match status" value="1"/>
</dbReference>
<dbReference type="EMBL" id="JAUKWQ010000004">
    <property type="protein sequence ID" value="MDO1583175.1"/>
    <property type="molecule type" value="Genomic_DNA"/>
</dbReference>
<name>A0ABT8SY11_9HYPH</name>
<evidence type="ECO:0000313" key="1">
    <source>
        <dbReference type="EMBL" id="MDO1583175.1"/>
    </source>
</evidence>
<protein>
    <submittedName>
        <fullName evidence="1">Uncharacterized protein</fullName>
    </submittedName>
</protein>
<accession>A0ABT8SY11</accession>
<dbReference type="Proteomes" id="UP001169006">
    <property type="component" value="Unassembled WGS sequence"/>
</dbReference>
<organism evidence="1 2">
    <name type="scientific">Rhizobium oryzicola</name>
    <dbReference type="NCBI Taxonomy" id="1232668"/>
    <lineage>
        <taxon>Bacteria</taxon>
        <taxon>Pseudomonadati</taxon>
        <taxon>Pseudomonadota</taxon>
        <taxon>Alphaproteobacteria</taxon>
        <taxon>Hyphomicrobiales</taxon>
        <taxon>Rhizobiaceae</taxon>
        <taxon>Rhizobium/Agrobacterium group</taxon>
        <taxon>Rhizobium</taxon>
    </lineage>
</organism>
<comment type="caution">
    <text evidence="1">The sequence shown here is derived from an EMBL/GenBank/DDBJ whole genome shotgun (WGS) entry which is preliminary data.</text>
</comment>
<sequence>MRIRSLDVGLESVSRWQLEDEVHLPDDCRVSPNYLPSYRALDSILYPPSLDDRLPDLLQPRNVDPQLMEPSILQETRAGLAAIFHRLAIGTRDPADRLVFRSAGAFLDDEVNRDAEVRAALALLLRA</sequence>
<gene>
    <name evidence="1" type="ORF">Q2T52_13875</name>
</gene>
<dbReference type="InterPro" id="IPR012672">
    <property type="entry name" value="T3SS_YscX"/>
</dbReference>
<proteinExistence type="predicted"/>
<evidence type="ECO:0000313" key="2">
    <source>
        <dbReference type="Proteomes" id="UP001169006"/>
    </source>
</evidence>
<dbReference type="RefSeq" id="WP_302077370.1">
    <property type="nucleotide sequence ID" value="NZ_JAUKWQ010000004.1"/>
</dbReference>